<feature type="compositionally biased region" description="Low complexity" evidence="20">
    <location>
        <begin position="1042"/>
        <end position="1062"/>
    </location>
</feature>
<feature type="compositionally biased region" description="Low complexity" evidence="20">
    <location>
        <begin position="1197"/>
        <end position="1219"/>
    </location>
</feature>
<dbReference type="SUPFAM" id="SSF54897">
    <property type="entry name" value="Protease propeptides/inhibitors"/>
    <property type="match status" value="1"/>
</dbReference>
<evidence type="ECO:0000256" key="16">
    <source>
        <dbReference type="ARBA" id="ARBA00035756"/>
    </source>
</evidence>
<keyword evidence="6" id="KW-0165">Cleavage on pair of basic residues</keyword>
<feature type="compositionally biased region" description="Polar residues" evidence="20">
    <location>
        <begin position="1063"/>
        <end position="1072"/>
    </location>
</feature>
<dbReference type="OrthoDB" id="300641at2759"/>
<evidence type="ECO:0000256" key="8">
    <source>
        <dbReference type="ARBA" id="ARBA00022801"/>
    </source>
</evidence>
<evidence type="ECO:0000256" key="20">
    <source>
        <dbReference type="SAM" id="MobiDB-lite"/>
    </source>
</evidence>
<evidence type="ECO:0000256" key="9">
    <source>
        <dbReference type="ARBA" id="ARBA00022825"/>
    </source>
</evidence>
<evidence type="ECO:0000256" key="6">
    <source>
        <dbReference type="ARBA" id="ARBA00022685"/>
    </source>
</evidence>
<keyword evidence="10" id="KW-0333">Golgi apparatus</keyword>
<feature type="compositionally biased region" description="Gly residues" evidence="20">
    <location>
        <begin position="967"/>
        <end position="976"/>
    </location>
</feature>
<protein>
    <recommendedName>
        <fullName evidence="17">furin</fullName>
        <ecNumber evidence="17">3.4.21.75</ecNumber>
    </recommendedName>
    <alternativeName>
        <fullName evidence="14">Complex I-49kD</fullName>
    </alternativeName>
    <alternativeName>
        <fullName evidence="15">NADH-ubiquinone oxidoreductase 49 kDa subunit</fullName>
    </alternativeName>
</protein>
<dbReference type="SUPFAM" id="SSF49785">
    <property type="entry name" value="Galactose-binding domain-like"/>
    <property type="match status" value="1"/>
</dbReference>
<keyword evidence="8 19" id="KW-0378">Hydrolase</keyword>
<dbReference type="InterPro" id="IPR022885">
    <property type="entry name" value="NDH1_su_D/H"/>
</dbReference>
<dbReference type="PANTHER" id="PTHR42884:SF3">
    <property type="entry name" value="FURIN-LIKE PROTEASE 1, ISOFORMS 1_1-X_2"/>
    <property type="match status" value="1"/>
</dbReference>
<evidence type="ECO:0000256" key="13">
    <source>
        <dbReference type="ARBA" id="ARBA00023180"/>
    </source>
</evidence>
<feature type="active site" description="Charge relay system" evidence="18 19">
    <location>
        <position position="485"/>
    </location>
</feature>
<dbReference type="GO" id="GO:0005802">
    <property type="term" value="C:trans-Golgi network"/>
    <property type="evidence" value="ECO:0007669"/>
    <property type="project" value="TreeGrafter"/>
</dbReference>
<reference evidence="22 23" key="1">
    <citation type="submission" date="2020-11" db="EMBL/GenBank/DDBJ databases">
        <authorList>
            <person name="Wallbank WR R."/>
            <person name="Pardo Diaz C."/>
            <person name="Kozak K."/>
            <person name="Martin S."/>
            <person name="Jiggins C."/>
            <person name="Moest M."/>
            <person name="Warren A I."/>
            <person name="Generalovic N T."/>
            <person name="Byers J.R.P. K."/>
            <person name="Montejo-Kovacevich G."/>
            <person name="Yen C E."/>
        </authorList>
    </citation>
    <scope>NUCLEOTIDE SEQUENCE [LARGE SCALE GENOMIC DNA]</scope>
</reference>
<dbReference type="InterPro" id="IPR001135">
    <property type="entry name" value="NADH_Q_OxRdtase_suD"/>
</dbReference>
<dbReference type="CDD" id="cd04059">
    <property type="entry name" value="Peptidases_S8_Protein_convertases_Kexins_Furin-like"/>
    <property type="match status" value="1"/>
</dbReference>
<keyword evidence="5 19" id="KW-0645">Protease</keyword>
<comment type="similarity">
    <text evidence="3">Belongs to the peptidase S8 family. Furin subfamily.</text>
</comment>
<dbReference type="PRINTS" id="PR00723">
    <property type="entry name" value="SUBTILISIN"/>
</dbReference>
<dbReference type="InterPro" id="IPR015500">
    <property type="entry name" value="Peptidase_S8_subtilisin-rel"/>
</dbReference>
<dbReference type="FunFam" id="2.60.120.260:FF:000006">
    <property type="entry name" value="Proprotein convertase subtilisin/kexin type 5"/>
    <property type="match status" value="1"/>
</dbReference>
<dbReference type="Gene3D" id="3.40.50.200">
    <property type="entry name" value="Peptidase S8/S53 domain"/>
    <property type="match status" value="1"/>
</dbReference>
<comment type="subcellular location">
    <subcellularLocation>
        <location evidence="2">Golgi apparatus membrane</location>
    </subcellularLocation>
</comment>
<dbReference type="SUPFAM" id="SSF52743">
    <property type="entry name" value="Subtilisin-like"/>
    <property type="match status" value="1"/>
</dbReference>
<dbReference type="SUPFAM" id="SSF56762">
    <property type="entry name" value="HydB/Nqo4-like"/>
    <property type="match status" value="1"/>
</dbReference>
<dbReference type="GO" id="GO:0048038">
    <property type="term" value="F:quinone binding"/>
    <property type="evidence" value="ECO:0007669"/>
    <property type="project" value="InterPro"/>
</dbReference>
<dbReference type="Pfam" id="PF00346">
    <property type="entry name" value="Complex1_49kDa"/>
    <property type="match status" value="1"/>
</dbReference>
<dbReference type="Pfam" id="PF00082">
    <property type="entry name" value="Peptidase_S8"/>
    <property type="match status" value="1"/>
</dbReference>
<dbReference type="InterPro" id="IPR038466">
    <property type="entry name" value="S8_pro-domain_sf"/>
</dbReference>
<feature type="compositionally biased region" description="Polar residues" evidence="20">
    <location>
        <begin position="918"/>
        <end position="965"/>
    </location>
</feature>
<comment type="catalytic activity">
    <reaction evidence="16">
        <text>Release of mature proteins from their proproteins by cleavage of -Arg-Xaa-Yaa-Arg-|-Zaa- bonds, where Xaa can be any amino acid and Yaa is Arg or Lys. Releases albumin, complement component C3 and von Willebrand factor from their respective precursors.</text>
        <dbReference type="EC" id="3.4.21.75"/>
    </reaction>
</comment>
<dbReference type="Pfam" id="PF16470">
    <property type="entry name" value="S8_pro-domain"/>
    <property type="match status" value="1"/>
</dbReference>
<keyword evidence="12" id="KW-1015">Disulfide bond</keyword>
<dbReference type="InterPro" id="IPR036852">
    <property type="entry name" value="Peptidase_S8/S53_dom_sf"/>
</dbReference>
<feature type="active site" description="Charge relay system" evidence="18 19">
    <location>
        <position position="526"/>
    </location>
</feature>
<dbReference type="PANTHER" id="PTHR42884">
    <property type="entry name" value="PROPROTEIN CONVERTASE SUBTILISIN/KEXIN-RELATED"/>
    <property type="match status" value="1"/>
</dbReference>
<dbReference type="GO" id="GO:0051287">
    <property type="term" value="F:NAD binding"/>
    <property type="evidence" value="ECO:0007669"/>
    <property type="project" value="InterPro"/>
</dbReference>
<keyword evidence="7" id="KW-0732">Signal</keyword>
<dbReference type="PROSITE" id="PS51829">
    <property type="entry name" value="P_HOMO_B"/>
    <property type="match status" value="1"/>
</dbReference>
<feature type="compositionally biased region" description="Basic and acidic residues" evidence="20">
    <location>
        <begin position="395"/>
        <end position="413"/>
    </location>
</feature>
<dbReference type="GO" id="GO:0016486">
    <property type="term" value="P:peptide hormone processing"/>
    <property type="evidence" value="ECO:0007669"/>
    <property type="project" value="TreeGrafter"/>
</dbReference>
<evidence type="ECO:0000256" key="14">
    <source>
        <dbReference type="ARBA" id="ARBA00030505"/>
    </source>
</evidence>
<dbReference type="InterPro" id="IPR022398">
    <property type="entry name" value="Peptidase_S8_His-AS"/>
</dbReference>
<dbReference type="InterPro" id="IPR029014">
    <property type="entry name" value="NiFe-Hase_large"/>
</dbReference>
<organism evidence="22 23">
    <name type="scientific">Hermetia illucens</name>
    <name type="common">Black soldier fly</name>
    <dbReference type="NCBI Taxonomy" id="343691"/>
    <lineage>
        <taxon>Eukaryota</taxon>
        <taxon>Metazoa</taxon>
        <taxon>Ecdysozoa</taxon>
        <taxon>Arthropoda</taxon>
        <taxon>Hexapoda</taxon>
        <taxon>Insecta</taxon>
        <taxon>Pterygota</taxon>
        <taxon>Neoptera</taxon>
        <taxon>Endopterygota</taxon>
        <taxon>Diptera</taxon>
        <taxon>Brachycera</taxon>
        <taxon>Stratiomyomorpha</taxon>
        <taxon>Stratiomyidae</taxon>
        <taxon>Hermetiinae</taxon>
        <taxon>Hermetia</taxon>
    </lineage>
</organism>
<evidence type="ECO:0000256" key="19">
    <source>
        <dbReference type="PROSITE-ProRule" id="PRU01240"/>
    </source>
</evidence>
<dbReference type="InterPro" id="IPR034182">
    <property type="entry name" value="Kexin/furin"/>
</dbReference>
<dbReference type="EMBL" id="LR899014">
    <property type="protein sequence ID" value="CAD7093657.1"/>
    <property type="molecule type" value="Genomic_DNA"/>
</dbReference>
<dbReference type="InterPro" id="IPR032815">
    <property type="entry name" value="S8_pro-domain"/>
</dbReference>
<comment type="cofactor">
    <cofactor evidence="1">
        <name>Ca(2+)</name>
        <dbReference type="ChEBI" id="CHEBI:29108"/>
    </cofactor>
</comment>
<evidence type="ECO:0000256" key="18">
    <source>
        <dbReference type="PIRSR" id="PIRSR615500-1"/>
    </source>
</evidence>
<evidence type="ECO:0000256" key="10">
    <source>
        <dbReference type="ARBA" id="ARBA00023034"/>
    </source>
</evidence>
<keyword evidence="11" id="KW-0865">Zymogen</keyword>
<dbReference type="PROSITE" id="PS00136">
    <property type="entry name" value="SUBTILASE_ASP"/>
    <property type="match status" value="1"/>
</dbReference>
<evidence type="ECO:0000256" key="2">
    <source>
        <dbReference type="ARBA" id="ARBA00004394"/>
    </source>
</evidence>
<evidence type="ECO:0000313" key="22">
    <source>
        <dbReference type="EMBL" id="CAD7093657.1"/>
    </source>
</evidence>
<keyword evidence="13" id="KW-0325">Glycoprotein</keyword>
<dbReference type="InterPro" id="IPR000209">
    <property type="entry name" value="Peptidase_S8/S53_dom"/>
</dbReference>
<dbReference type="PROSITE" id="PS00137">
    <property type="entry name" value="SUBTILASE_HIS"/>
    <property type="match status" value="1"/>
</dbReference>
<evidence type="ECO:0000256" key="1">
    <source>
        <dbReference type="ARBA" id="ARBA00001913"/>
    </source>
</evidence>
<feature type="domain" description="P/Homo B" evidence="21">
    <location>
        <begin position="775"/>
        <end position="906"/>
    </location>
</feature>
<dbReference type="InParanoid" id="A0A7R8V7V7"/>
<evidence type="ECO:0000256" key="3">
    <source>
        <dbReference type="ARBA" id="ARBA00005325"/>
    </source>
</evidence>
<dbReference type="InterPro" id="IPR023827">
    <property type="entry name" value="Peptidase_S8_Asp-AS"/>
</dbReference>
<dbReference type="InterPro" id="IPR002884">
    <property type="entry name" value="P_dom"/>
</dbReference>
<dbReference type="PROSITE" id="PS51892">
    <property type="entry name" value="SUBTILASE"/>
    <property type="match status" value="1"/>
</dbReference>
<feature type="compositionally biased region" description="Basic residues" evidence="20">
    <location>
        <begin position="414"/>
        <end position="425"/>
    </location>
</feature>
<dbReference type="InterPro" id="IPR023828">
    <property type="entry name" value="Peptidase_S8_Ser-AS"/>
</dbReference>
<keyword evidence="9 19" id="KW-0720">Serine protease</keyword>
<gene>
    <name evidence="22" type="ORF">HERILL_LOCUS15931</name>
</gene>
<dbReference type="Gene3D" id="3.30.70.850">
    <property type="entry name" value="Peptidase S8, pro-domain"/>
    <property type="match status" value="1"/>
</dbReference>
<evidence type="ECO:0000256" key="15">
    <source>
        <dbReference type="ARBA" id="ARBA00031562"/>
    </source>
</evidence>
<evidence type="ECO:0000256" key="11">
    <source>
        <dbReference type="ARBA" id="ARBA00023145"/>
    </source>
</evidence>
<accession>A0A7R8V7V7</accession>
<evidence type="ECO:0000256" key="17">
    <source>
        <dbReference type="ARBA" id="ARBA00038993"/>
    </source>
</evidence>
<dbReference type="FunCoup" id="A0A7R8V7V7">
    <property type="interactions" value="65"/>
</dbReference>
<dbReference type="InterPro" id="IPR008979">
    <property type="entry name" value="Galactose-bd-like_sf"/>
</dbReference>
<feature type="region of interest" description="Disordered" evidence="20">
    <location>
        <begin position="1165"/>
        <end position="1219"/>
    </location>
</feature>
<evidence type="ECO:0000256" key="12">
    <source>
        <dbReference type="ARBA" id="ARBA00023157"/>
    </source>
</evidence>
<feature type="region of interest" description="Disordered" evidence="20">
    <location>
        <begin position="393"/>
        <end position="429"/>
    </location>
</feature>
<dbReference type="Proteomes" id="UP000594454">
    <property type="component" value="Chromosome 6"/>
</dbReference>
<feature type="region of interest" description="Disordered" evidence="20">
    <location>
        <begin position="910"/>
        <end position="1106"/>
    </location>
</feature>
<feature type="active site" description="Charge relay system" evidence="18 19">
    <location>
        <position position="700"/>
    </location>
</feature>
<dbReference type="NCBIfam" id="NF004739">
    <property type="entry name" value="PRK06075.1"/>
    <property type="match status" value="1"/>
</dbReference>
<dbReference type="PROSITE" id="PS00138">
    <property type="entry name" value="SUBTILASE_SER"/>
    <property type="match status" value="1"/>
</dbReference>
<dbReference type="Gene3D" id="2.60.120.260">
    <property type="entry name" value="Galactose-binding domain-like"/>
    <property type="match status" value="1"/>
</dbReference>
<dbReference type="GO" id="GO:0016651">
    <property type="term" value="F:oxidoreductase activity, acting on NAD(P)H"/>
    <property type="evidence" value="ECO:0007669"/>
    <property type="project" value="InterPro"/>
</dbReference>
<keyword evidence="23" id="KW-1185">Reference proteome</keyword>
<evidence type="ECO:0000256" key="4">
    <source>
        <dbReference type="ARBA" id="ARBA00005769"/>
    </source>
</evidence>
<dbReference type="GO" id="GO:0000139">
    <property type="term" value="C:Golgi membrane"/>
    <property type="evidence" value="ECO:0007669"/>
    <property type="project" value="UniProtKB-SubCell"/>
</dbReference>
<comment type="similarity">
    <text evidence="4">Belongs to the complex I 49 kDa subunit family.</text>
</comment>
<evidence type="ECO:0000259" key="21">
    <source>
        <dbReference type="PROSITE" id="PS51829"/>
    </source>
</evidence>
<dbReference type="GO" id="GO:0004252">
    <property type="term" value="F:serine-type endopeptidase activity"/>
    <property type="evidence" value="ECO:0007669"/>
    <property type="project" value="UniProtKB-UniRule"/>
</dbReference>
<feature type="compositionally biased region" description="Low complexity" evidence="20">
    <location>
        <begin position="1073"/>
        <end position="1089"/>
    </location>
</feature>
<sequence length="1352" mass="150737">MYPDPKTCRWKPPPYNGKIRPMEDRKIIFKDINFGPQHPAAHGVLRLVLTLDGETVERAEPIIGHLHRATEKQIEYRTYTQAVPYFSRLDYVSVHSQEECFALAVEKLLNIEIPLRAKYIRMLYAEIDRLSNHLLNVGTLGLDIGAITPFFWLFEERERLWEFSERVCGSRMHAAYVRPGGVAFDLPLGLMDDIYEYIEKFGGVLDEVEDVFTENRIFKMRTVDIGIISAHEAIDYGFSGVMLRASGVKWDLRKTQPYEAYECVDFDIPIGTKGDCYDRYLCRILEMRQCIEIIRQCLNQMPPGEIKTDDWKVCPPKRAEMKTSMEALIHHFKYYSQGYLVPPGCTYTAIEAPKATLLRYTRHCNSCEAYEARKGGTGKIFEDHYHFHHNSVSKRSLDASHHHQKRLEDDHRVHWSKQQRVKSRQKRDYIRMRPSRTSSVSRIELNDPKWPQMWYLNRGNGLDMNVIPAWEQGITGKGVVVTILDDGLESDHPDLEHNYDPKASYDVNSHDDDPMPHYDMTDSNRHGTRCAGEVAATANNSLCSVGIAFGARVGGVRMLDGDVTDAVEARSLSLNPQHIDIYSASWGPDDDGKTVDGPGELATRAFIEGVTKGRNGKGSIFIWASGNGGRELDNCNCDGYTNSIWTLSISSATEEGHVPWYSEKCSSTLATTYSSGGQNEKQVVTTDLHHSCTTSHTGTSASAPLAAGIVALVLEANRNLTWRDLQHIVVRTAKPGNLKDPTWIKNGVGRRVSHSFGYGLMDAAAMVKVARTWQTVPEQQRCEINAPHVEHMIPAKRYITLQLTVKHCMGVNFLEHVQAKISLTSQRRGDIVIYLQSPAGTRVTLLTSRVHDVSRSGFNEWPFMSVHTWGEAPHGNWLLEVHNEGRFLGFAALKSWSLIFYGTAIPVDKNDPMPVRPTANTPTYSSPSASLQHQAVYNPPNSNQYPVSILTKPNSKSKANPSTVPLSGGGSGGPGGRKQQQGHRISPYGTILTTPRKNGKNSKNHSQSNAGKSNTKGNTSNRPVNSQTVGQQPARNNFYRLQTSASGGQSSTGSTRQSLTTSKPKNGNQQSIYNTNSGSNRGSSSSSTYKSDKSRAHEKVAVKAPKQIKDNNAYGVIVSSTANPTSITPQNTRYEPNPRIPKLFQQYDKIEQIFPEFHPYTGGGVGTLSRDNVPPTKPAPNKKQYPYYPNSGNTFQNSNTNNRGGGRSNNSGNGRSEGTSVVVVATNPKPSPQITQWDLIFYGTDTPPQPDDPIQIRPGHFGSYGGDLDNNFLDADPETMGQWRDLHQIGENHVDVQRTTNDQTSTACTNFIADQRCIGLCLIIFILFQYLTSGISYFNKTPTRILISNKLS</sequence>
<feature type="compositionally biased region" description="Polar residues" evidence="20">
    <location>
        <begin position="1004"/>
        <end position="1041"/>
    </location>
</feature>
<dbReference type="EC" id="3.4.21.75" evidence="17"/>
<dbReference type="Pfam" id="PF01483">
    <property type="entry name" value="P_proprotein"/>
    <property type="match status" value="1"/>
</dbReference>
<evidence type="ECO:0000256" key="5">
    <source>
        <dbReference type="ARBA" id="ARBA00022670"/>
    </source>
</evidence>
<feature type="compositionally biased region" description="Basic and acidic residues" evidence="20">
    <location>
        <begin position="1090"/>
        <end position="1101"/>
    </location>
</feature>
<evidence type="ECO:0000313" key="23">
    <source>
        <dbReference type="Proteomes" id="UP000594454"/>
    </source>
</evidence>
<name>A0A7R8V7V7_HERIL</name>
<proteinExistence type="inferred from homology"/>
<dbReference type="Gene3D" id="1.10.645.10">
    <property type="entry name" value="Cytochrome-c3 Hydrogenase, chain B"/>
    <property type="match status" value="1"/>
</dbReference>
<evidence type="ECO:0000256" key="7">
    <source>
        <dbReference type="ARBA" id="ARBA00022729"/>
    </source>
</evidence>
<dbReference type="NCBIfam" id="TIGR01962">
    <property type="entry name" value="NuoD"/>
    <property type="match status" value="1"/>
</dbReference>
<dbReference type="FunFam" id="3.40.50.200:FF:000001">
    <property type="entry name" value="Furin 2, isoform B"/>
    <property type="match status" value="1"/>
</dbReference>